<comment type="catalytic activity">
    <reaction evidence="1 10">
        <text>N-(5-phospho-beta-D-ribosyl)anthranilate = 1-(2-carboxyphenylamino)-1-deoxy-D-ribulose 5-phosphate</text>
        <dbReference type="Rhea" id="RHEA:21540"/>
        <dbReference type="ChEBI" id="CHEBI:18277"/>
        <dbReference type="ChEBI" id="CHEBI:58613"/>
        <dbReference type="EC" id="5.3.1.24"/>
    </reaction>
</comment>
<proteinExistence type="inferred from homology"/>
<evidence type="ECO:0000259" key="11">
    <source>
        <dbReference type="Pfam" id="PF00697"/>
    </source>
</evidence>
<dbReference type="PANTHER" id="PTHR42894:SF1">
    <property type="entry name" value="N-(5'-PHOSPHORIBOSYL)ANTHRANILATE ISOMERASE"/>
    <property type="match status" value="1"/>
</dbReference>
<keyword evidence="13" id="KW-1185">Reference proteome</keyword>
<keyword evidence="6 10" id="KW-0028">Amino-acid biosynthesis</keyword>
<organism evidence="12 13">
    <name type="scientific">Allopseudospirillum japonicum</name>
    <dbReference type="NCBI Taxonomy" id="64971"/>
    <lineage>
        <taxon>Bacteria</taxon>
        <taxon>Pseudomonadati</taxon>
        <taxon>Pseudomonadota</taxon>
        <taxon>Gammaproteobacteria</taxon>
        <taxon>Oceanospirillales</taxon>
        <taxon>Oceanospirillaceae</taxon>
        <taxon>Allopseudospirillum</taxon>
    </lineage>
</organism>
<comment type="pathway">
    <text evidence="2 10">Amino-acid biosynthesis; L-tryptophan biosynthesis; L-tryptophan from chorismate: step 3/5.</text>
</comment>
<keyword evidence="7 10" id="KW-0822">Tryptophan biosynthesis</keyword>
<protein>
    <recommendedName>
        <fullName evidence="5 10">N-(5'-phosphoribosyl)anthranilate isomerase</fullName>
        <shortName evidence="10">PRAI</shortName>
        <ecNumber evidence="4 10">5.3.1.24</ecNumber>
    </recommendedName>
</protein>
<evidence type="ECO:0000256" key="8">
    <source>
        <dbReference type="ARBA" id="ARBA00023141"/>
    </source>
</evidence>
<feature type="domain" description="N-(5'phosphoribosyl) anthranilate isomerase (PRAI)" evidence="11">
    <location>
        <begin position="5"/>
        <end position="204"/>
    </location>
</feature>
<dbReference type="EC" id="5.3.1.24" evidence="4 10"/>
<reference evidence="13" key="1">
    <citation type="submission" date="2016-10" db="EMBL/GenBank/DDBJ databases">
        <authorList>
            <person name="Varghese N."/>
            <person name="Submissions S."/>
        </authorList>
    </citation>
    <scope>NUCLEOTIDE SEQUENCE [LARGE SCALE GENOMIC DNA]</scope>
    <source>
        <strain evidence="13">DSM 7165</strain>
    </source>
</reference>
<comment type="similarity">
    <text evidence="3 10">Belongs to the TrpF family.</text>
</comment>
<evidence type="ECO:0000313" key="13">
    <source>
        <dbReference type="Proteomes" id="UP000242999"/>
    </source>
</evidence>
<dbReference type="EMBL" id="FNYH01000007">
    <property type="protein sequence ID" value="SEI68779.1"/>
    <property type="molecule type" value="Genomic_DNA"/>
</dbReference>
<evidence type="ECO:0000313" key="12">
    <source>
        <dbReference type="EMBL" id="SEI68779.1"/>
    </source>
</evidence>
<dbReference type="HAMAP" id="MF_00135">
    <property type="entry name" value="PRAI"/>
    <property type="match status" value="1"/>
</dbReference>
<dbReference type="CDD" id="cd00405">
    <property type="entry name" value="PRAI"/>
    <property type="match status" value="1"/>
</dbReference>
<evidence type="ECO:0000256" key="7">
    <source>
        <dbReference type="ARBA" id="ARBA00022822"/>
    </source>
</evidence>
<dbReference type="SUPFAM" id="SSF51366">
    <property type="entry name" value="Ribulose-phoshate binding barrel"/>
    <property type="match status" value="1"/>
</dbReference>
<dbReference type="Gene3D" id="3.20.20.70">
    <property type="entry name" value="Aldolase class I"/>
    <property type="match status" value="1"/>
</dbReference>
<dbReference type="GO" id="GO:0000162">
    <property type="term" value="P:L-tryptophan biosynthetic process"/>
    <property type="evidence" value="ECO:0007669"/>
    <property type="project" value="UniProtKB-UniRule"/>
</dbReference>
<dbReference type="FunFam" id="3.20.20.70:FF:000075">
    <property type="entry name" value="Tryptophan biosynthesis protein TRP1"/>
    <property type="match status" value="1"/>
</dbReference>
<dbReference type="InterPro" id="IPR001240">
    <property type="entry name" value="PRAI_dom"/>
</dbReference>
<dbReference type="GO" id="GO:0004640">
    <property type="term" value="F:phosphoribosylanthranilate isomerase activity"/>
    <property type="evidence" value="ECO:0007669"/>
    <property type="project" value="UniProtKB-UniRule"/>
</dbReference>
<dbReference type="AlphaFoldDB" id="A0A1H6SLK9"/>
<dbReference type="InterPro" id="IPR011060">
    <property type="entry name" value="RibuloseP-bd_barrel"/>
</dbReference>
<accession>A0A1H6SLK9</accession>
<evidence type="ECO:0000256" key="6">
    <source>
        <dbReference type="ARBA" id="ARBA00022605"/>
    </source>
</evidence>
<dbReference type="NCBIfam" id="NF002299">
    <property type="entry name" value="PRK01222.1-6"/>
    <property type="match status" value="1"/>
</dbReference>
<keyword evidence="9 10" id="KW-0413">Isomerase</keyword>
<evidence type="ECO:0000256" key="1">
    <source>
        <dbReference type="ARBA" id="ARBA00001164"/>
    </source>
</evidence>
<dbReference type="NCBIfam" id="NF002298">
    <property type="entry name" value="PRK01222.1-4"/>
    <property type="match status" value="1"/>
</dbReference>
<dbReference type="Proteomes" id="UP000242999">
    <property type="component" value="Unassembled WGS sequence"/>
</dbReference>
<evidence type="ECO:0000256" key="4">
    <source>
        <dbReference type="ARBA" id="ARBA00012572"/>
    </source>
</evidence>
<dbReference type="UniPathway" id="UPA00035">
    <property type="reaction ID" value="UER00042"/>
</dbReference>
<gene>
    <name evidence="10" type="primary">trpF</name>
    <name evidence="12" type="ORF">SAMN05421831_107115</name>
</gene>
<name>A0A1H6SLK9_9GAMM</name>
<evidence type="ECO:0000256" key="9">
    <source>
        <dbReference type="ARBA" id="ARBA00023235"/>
    </source>
</evidence>
<dbReference type="STRING" id="64971.SAMN05421831_107115"/>
<evidence type="ECO:0000256" key="2">
    <source>
        <dbReference type="ARBA" id="ARBA00004664"/>
    </source>
</evidence>
<dbReference type="RefSeq" id="WP_218139012.1">
    <property type="nucleotide sequence ID" value="NZ_FNYH01000007.1"/>
</dbReference>
<keyword evidence="8 10" id="KW-0057">Aromatic amino acid biosynthesis</keyword>
<dbReference type="Pfam" id="PF00697">
    <property type="entry name" value="PRAI"/>
    <property type="match status" value="1"/>
</dbReference>
<evidence type="ECO:0000256" key="10">
    <source>
        <dbReference type="HAMAP-Rule" id="MF_00135"/>
    </source>
</evidence>
<sequence>MRTRVKICGITRIEDAHSAIIAGADALGFVFYSPSPRALTYAQAADIVHSLPPFVTSVGLFVNASAQEVNECLRTVPLSCLQFHGDETAEFCASFNRPWIKALRMRPNLDLKASILPYLQATPLSACGILVDAYTPGTPGGTGETFDWRRIPADLPCPLILAGGLNCDNIERAIQRVRPYAVDVSGGVEIDKGIKDPEKIHAFIRGVSSAQ</sequence>
<evidence type="ECO:0000256" key="5">
    <source>
        <dbReference type="ARBA" id="ARBA00022272"/>
    </source>
</evidence>
<dbReference type="PANTHER" id="PTHR42894">
    <property type="entry name" value="N-(5'-PHOSPHORIBOSYL)ANTHRANILATE ISOMERASE"/>
    <property type="match status" value="1"/>
</dbReference>
<evidence type="ECO:0000256" key="3">
    <source>
        <dbReference type="ARBA" id="ARBA00007571"/>
    </source>
</evidence>
<dbReference type="InterPro" id="IPR013785">
    <property type="entry name" value="Aldolase_TIM"/>
</dbReference>
<dbReference type="InterPro" id="IPR044643">
    <property type="entry name" value="TrpF_fam"/>
</dbReference>